<dbReference type="InterPro" id="IPR035906">
    <property type="entry name" value="MetI-like_sf"/>
</dbReference>
<feature type="transmembrane region" description="Helical" evidence="8">
    <location>
        <begin position="12"/>
        <end position="34"/>
    </location>
</feature>
<dbReference type="GO" id="GO:0005886">
    <property type="term" value="C:plasma membrane"/>
    <property type="evidence" value="ECO:0007669"/>
    <property type="project" value="UniProtKB-SubCell"/>
</dbReference>
<evidence type="ECO:0000256" key="6">
    <source>
        <dbReference type="ARBA" id="ARBA00022989"/>
    </source>
</evidence>
<evidence type="ECO:0000256" key="7">
    <source>
        <dbReference type="ARBA" id="ARBA00023136"/>
    </source>
</evidence>
<comment type="similarity">
    <text evidence="2 8">Belongs to the binding-protein-dependent transport system permease family. CysTW subfamily.</text>
</comment>
<dbReference type="NCBIfam" id="TIGR00974">
    <property type="entry name" value="3a0107s02c"/>
    <property type="match status" value="1"/>
</dbReference>
<comment type="subcellular location">
    <subcellularLocation>
        <location evidence="1 8">Cell membrane</location>
        <topology evidence="1 8">Multi-pass membrane protein</topology>
    </subcellularLocation>
</comment>
<comment type="caution">
    <text evidence="8">Lacks conserved residue(s) required for the propagation of feature annotation.</text>
</comment>
<evidence type="ECO:0000256" key="4">
    <source>
        <dbReference type="ARBA" id="ARBA00022475"/>
    </source>
</evidence>
<accession>A0A7X8C493</accession>
<feature type="transmembrane region" description="Helical" evidence="8">
    <location>
        <begin position="350"/>
        <end position="372"/>
    </location>
</feature>
<dbReference type="CDD" id="cd06261">
    <property type="entry name" value="TM_PBP2"/>
    <property type="match status" value="1"/>
</dbReference>
<keyword evidence="7 8" id="KW-0472">Membrane</keyword>
<dbReference type="RefSeq" id="WP_276648939.1">
    <property type="nucleotide sequence ID" value="NZ_JAAYSM010000247.1"/>
</dbReference>
<dbReference type="Pfam" id="PF00528">
    <property type="entry name" value="BPD_transp_1"/>
    <property type="match status" value="1"/>
</dbReference>
<keyword evidence="3" id="KW-0813">Transport</keyword>
<sequence length="381" mass="41596">MNRHIKDKILKGITVLASSLSVLVFVFILGFVLIKGKNNLSIEMLKSDYWSENVLIKIKEPSNLDNYGFTFVDSFSLENDRKIEIIEVDERLEATSIKSEASMTLPTNVYIESIKINTEDGVINGGTVYGDDAASLQAKLALAKGDLEIYYKTKGGGIYGSLKATMILIGFSLLFAFPIGVFAAIYFNEIADNNRKTRFFRQLIDLLAGVPSIIFGLMGMVVLYPFVSVFTQNGQSILLGSLTMAVVLLPTIIKTTQEALIAVPDSYRQASLSLGASDAQTIFKVVLPSSISGLLSSLILSISRIIAESAALIFTMGSFVNDAPTYSQSATSLSVHIWSLLSHENPNMELAASIAIIILILVLGLNLSVRFLENILTRRKV</sequence>
<dbReference type="PANTHER" id="PTHR43470">
    <property type="entry name" value="PHOSPHATE TRANSPORT SYSTEM PERMEASE PROTEIN PSTA-RELATED"/>
    <property type="match status" value="1"/>
</dbReference>
<evidence type="ECO:0000256" key="2">
    <source>
        <dbReference type="ARBA" id="ARBA00007069"/>
    </source>
</evidence>
<feature type="transmembrane region" description="Helical" evidence="8">
    <location>
        <begin position="236"/>
        <end position="253"/>
    </location>
</feature>
<feature type="transmembrane region" description="Helical" evidence="8">
    <location>
        <begin position="199"/>
        <end position="224"/>
    </location>
</feature>
<organism evidence="10 11">
    <name type="scientific">Globicatella sulfidifaciens</name>
    <dbReference type="NCBI Taxonomy" id="136093"/>
    <lineage>
        <taxon>Bacteria</taxon>
        <taxon>Bacillati</taxon>
        <taxon>Bacillota</taxon>
        <taxon>Bacilli</taxon>
        <taxon>Lactobacillales</taxon>
        <taxon>Aerococcaceae</taxon>
        <taxon>Globicatella</taxon>
    </lineage>
</organism>
<dbReference type="SUPFAM" id="SSF161098">
    <property type="entry name" value="MetI-like"/>
    <property type="match status" value="1"/>
</dbReference>
<evidence type="ECO:0000256" key="5">
    <source>
        <dbReference type="ARBA" id="ARBA00022692"/>
    </source>
</evidence>
<evidence type="ECO:0000256" key="1">
    <source>
        <dbReference type="ARBA" id="ARBA00004651"/>
    </source>
</evidence>
<evidence type="ECO:0000259" key="9">
    <source>
        <dbReference type="PROSITE" id="PS50928"/>
    </source>
</evidence>
<dbReference type="EMBL" id="JAAYSM010000247">
    <property type="protein sequence ID" value="NLJ18708.1"/>
    <property type="molecule type" value="Genomic_DNA"/>
</dbReference>
<dbReference type="GO" id="GO:0035435">
    <property type="term" value="P:phosphate ion transmembrane transport"/>
    <property type="evidence" value="ECO:0007669"/>
    <property type="project" value="InterPro"/>
</dbReference>
<name>A0A7X8C493_9LACT</name>
<dbReference type="Gene3D" id="1.10.3720.10">
    <property type="entry name" value="MetI-like"/>
    <property type="match status" value="1"/>
</dbReference>
<dbReference type="PROSITE" id="PS50928">
    <property type="entry name" value="ABC_TM1"/>
    <property type="match status" value="1"/>
</dbReference>
<dbReference type="PANTHER" id="PTHR43470:SF3">
    <property type="entry name" value="PHOSPHATE TRANSPORT SYSTEM PERMEASE PROTEIN PSTA-RELATED"/>
    <property type="match status" value="1"/>
</dbReference>
<feature type="domain" description="ABC transmembrane type-1" evidence="9">
    <location>
        <begin position="162"/>
        <end position="369"/>
    </location>
</feature>
<evidence type="ECO:0000313" key="11">
    <source>
        <dbReference type="Proteomes" id="UP000541058"/>
    </source>
</evidence>
<dbReference type="InterPro" id="IPR005672">
    <property type="entry name" value="Phosphate_PstA"/>
</dbReference>
<feature type="transmembrane region" description="Helical" evidence="8">
    <location>
        <begin position="164"/>
        <end position="187"/>
    </location>
</feature>
<proteinExistence type="inferred from homology"/>
<keyword evidence="4 8" id="KW-1003">Cell membrane</keyword>
<keyword evidence="5 8" id="KW-0812">Transmembrane</keyword>
<dbReference type="AlphaFoldDB" id="A0A7X8C493"/>
<comment type="caution">
    <text evidence="10">The sequence shown here is derived from an EMBL/GenBank/DDBJ whole genome shotgun (WGS) entry which is preliminary data.</text>
</comment>
<protein>
    <recommendedName>
        <fullName evidence="8">Phosphate transport system permease protein PstA</fullName>
    </recommendedName>
</protein>
<dbReference type="GO" id="GO:0005315">
    <property type="term" value="F:phosphate transmembrane transporter activity"/>
    <property type="evidence" value="ECO:0007669"/>
    <property type="project" value="InterPro"/>
</dbReference>
<reference evidence="10 11" key="1">
    <citation type="journal article" date="2020" name="Biotechnol. Biofuels">
        <title>New insights from the biogas microbiome by comprehensive genome-resolved metagenomics of nearly 1600 species originating from multiple anaerobic digesters.</title>
        <authorList>
            <person name="Campanaro S."/>
            <person name="Treu L."/>
            <person name="Rodriguez-R L.M."/>
            <person name="Kovalovszki A."/>
            <person name="Ziels R.M."/>
            <person name="Maus I."/>
            <person name="Zhu X."/>
            <person name="Kougias P.G."/>
            <person name="Basile A."/>
            <person name="Luo G."/>
            <person name="Schluter A."/>
            <person name="Konstantinidis K.T."/>
            <person name="Angelidaki I."/>
        </authorList>
    </citation>
    <scope>NUCLEOTIDE SEQUENCE [LARGE SCALE GENOMIC DNA]</scope>
    <source>
        <strain evidence="10">AS23ysBPME_34</strain>
    </source>
</reference>
<evidence type="ECO:0000313" key="10">
    <source>
        <dbReference type="EMBL" id="NLJ18708.1"/>
    </source>
</evidence>
<dbReference type="InterPro" id="IPR000515">
    <property type="entry name" value="MetI-like"/>
</dbReference>
<keyword evidence="6 8" id="KW-1133">Transmembrane helix</keyword>
<gene>
    <name evidence="10" type="primary">pstA</name>
    <name evidence="10" type="ORF">GX355_07575</name>
</gene>
<evidence type="ECO:0000256" key="3">
    <source>
        <dbReference type="ARBA" id="ARBA00022448"/>
    </source>
</evidence>
<dbReference type="Proteomes" id="UP000541058">
    <property type="component" value="Unassembled WGS sequence"/>
</dbReference>
<evidence type="ECO:0000256" key="8">
    <source>
        <dbReference type="RuleBase" id="RU363043"/>
    </source>
</evidence>